<reference evidence="1" key="1">
    <citation type="submission" date="2013-04" db="EMBL/GenBank/DDBJ databases">
        <title>The genome sequencing project of 58 acetic acid bacteria.</title>
        <authorList>
            <person name="Okamoto-Kainuma A."/>
            <person name="Ishikawa M."/>
            <person name="Umino S."/>
            <person name="Koizumi Y."/>
            <person name="Shiwa Y."/>
            <person name="Yoshikawa H."/>
            <person name="Matsutani M."/>
            <person name="Matsushita K."/>
        </authorList>
    </citation>
    <scope>NUCLEOTIDE SEQUENCE</scope>
    <source>
        <strain evidence="1">NRIC 0521</strain>
    </source>
</reference>
<dbReference type="Proteomes" id="UP001061452">
    <property type="component" value="Unassembled WGS sequence"/>
</dbReference>
<dbReference type="RefSeq" id="WP_048883344.1">
    <property type="nucleotide sequence ID" value="NZ_BAQJ01000033.1"/>
</dbReference>
<evidence type="ECO:0000313" key="1">
    <source>
        <dbReference type="EMBL" id="GBQ67981.1"/>
    </source>
</evidence>
<sequence length="95" mass="10286">MCVDCDIVRADGSQQRASTCGELAAAFGMQIHELPLNCSDPRSPVADDECLCWIDMPALAARHGMTCDDPDYSPDSLHWDAYVLQERAAELGGEG</sequence>
<proteinExistence type="predicted"/>
<organism evidence="1 2">
    <name type="scientific">Komagataeibacter intermedius NRIC 0521</name>
    <dbReference type="NCBI Taxonomy" id="1307934"/>
    <lineage>
        <taxon>Bacteria</taxon>
        <taxon>Pseudomonadati</taxon>
        <taxon>Pseudomonadota</taxon>
        <taxon>Alphaproteobacteria</taxon>
        <taxon>Acetobacterales</taxon>
        <taxon>Acetobacteraceae</taxon>
        <taxon>Komagataeibacter</taxon>
    </lineage>
</organism>
<evidence type="ECO:0000313" key="2">
    <source>
        <dbReference type="Proteomes" id="UP001061452"/>
    </source>
</evidence>
<gene>
    <name evidence="1" type="ORF">AA0521_1121</name>
</gene>
<name>A0ABQ0PGM1_9PROT</name>
<comment type="caution">
    <text evidence="1">The sequence shown here is derived from an EMBL/GenBank/DDBJ whole genome shotgun (WGS) entry which is preliminary data.</text>
</comment>
<dbReference type="EMBL" id="BAQJ01000033">
    <property type="protein sequence ID" value="GBQ67981.1"/>
    <property type="molecule type" value="Genomic_DNA"/>
</dbReference>
<protein>
    <submittedName>
        <fullName evidence="1">Uncharacterized protein</fullName>
    </submittedName>
</protein>
<accession>A0ABQ0PGM1</accession>
<keyword evidence="2" id="KW-1185">Reference proteome</keyword>